<sequence length="376" mass="40455">MRSKAFPGQHLPSVFQAGLVPRPQAAWFLEAQARPGFVLHAHTMLQSPSTPASASSHVASWGPKGPDFGYVTREPLFETVTSLDSFGNLEVSPPVTVNGKTYPLGRILIGSSFPLPAQSPSWDFSADATLGPEWIPKTTLLSQALWSGGRRMTKVVRDFLKAQQVQAPVELYSDWLTVGHVDEFMTFVPIPGTKKFLLLMASTAACYKLFREKQKDGHGEAIMFKDIHIIGTDVDGVRFAFELIMEKGKGDQVGTGSQKGDHSGHAASATLMLVSCSSLDAGSRWENQGAIYATPNPTGQSESKAATTTVLAQMSWSTLEKRVCCALLKQRGRADFPCECPPVIQPVPSPISPIPVQQLAQGLGILGKRGAPSVGI</sequence>
<dbReference type="InterPro" id="IPR013530">
    <property type="entry name" value="PAD_C"/>
</dbReference>
<organism evidence="2 3">
    <name type="scientific">Saguinus oedipus</name>
    <name type="common">Cotton-top tamarin</name>
    <name type="synonym">Oedipomidas oedipus</name>
    <dbReference type="NCBI Taxonomy" id="9490"/>
    <lineage>
        <taxon>Eukaryota</taxon>
        <taxon>Metazoa</taxon>
        <taxon>Chordata</taxon>
        <taxon>Craniata</taxon>
        <taxon>Vertebrata</taxon>
        <taxon>Euteleostomi</taxon>
        <taxon>Mammalia</taxon>
        <taxon>Eutheria</taxon>
        <taxon>Euarchontoglires</taxon>
        <taxon>Primates</taxon>
        <taxon>Haplorrhini</taxon>
        <taxon>Platyrrhini</taxon>
        <taxon>Cebidae</taxon>
        <taxon>Callitrichinae</taxon>
        <taxon>Saguinus</taxon>
    </lineage>
</organism>
<evidence type="ECO:0000313" key="2">
    <source>
        <dbReference type="EMBL" id="KAK2106029.1"/>
    </source>
</evidence>
<accession>A0ABQ9VAT4</accession>
<dbReference type="Pfam" id="PF03068">
    <property type="entry name" value="PAD"/>
    <property type="match status" value="2"/>
</dbReference>
<dbReference type="Gene3D" id="3.75.10.10">
    <property type="entry name" value="L-arginine/glycine Amidinotransferase, Chain A"/>
    <property type="match status" value="1"/>
</dbReference>
<comment type="caution">
    <text evidence="2">The sequence shown here is derived from an EMBL/GenBank/DDBJ whole genome shotgun (WGS) entry which is preliminary data.</text>
</comment>
<gene>
    <name evidence="2" type="ORF">P7K49_015543</name>
</gene>
<dbReference type="SUPFAM" id="SSF55909">
    <property type="entry name" value="Pentein"/>
    <property type="match status" value="1"/>
</dbReference>
<dbReference type="EMBL" id="JASSZA010000007">
    <property type="protein sequence ID" value="KAK2106029.1"/>
    <property type="molecule type" value="Genomic_DNA"/>
</dbReference>
<reference evidence="2 3" key="1">
    <citation type="submission" date="2023-05" db="EMBL/GenBank/DDBJ databases">
        <title>B98-5 Cell Line De Novo Hybrid Assembly: An Optical Mapping Approach.</title>
        <authorList>
            <person name="Kananen K."/>
            <person name="Auerbach J.A."/>
            <person name="Kautto E."/>
            <person name="Blachly J.S."/>
        </authorList>
    </citation>
    <scope>NUCLEOTIDE SEQUENCE [LARGE SCALE GENOMIC DNA]</scope>
    <source>
        <strain evidence="2">B95-8</strain>
        <tissue evidence="2">Cell line</tissue>
    </source>
</reference>
<dbReference type="Proteomes" id="UP001266305">
    <property type="component" value="Unassembled WGS sequence"/>
</dbReference>
<evidence type="ECO:0000259" key="1">
    <source>
        <dbReference type="Pfam" id="PF03068"/>
    </source>
</evidence>
<evidence type="ECO:0000313" key="3">
    <source>
        <dbReference type="Proteomes" id="UP001266305"/>
    </source>
</evidence>
<name>A0ABQ9VAT4_SAGOE</name>
<protein>
    <recommendedName>
        <fullName evidence="1">Protein-arginine deiminase C-terminal domain-containing protein</fullName>
    </recommendedName>
</protein>
<dbReference type="PANTHER" id="PTHR10837">
    <property type="entry name" value="PEPTIDYLARGININE DEIMINASE"/>
    <property type="match status" value="1"/>
</dbReference>
<dbReference type="PANTHER" id="PTHR10837:SF12">
    <property type="entry name" value="PROTEIN-ARGININE DEIMINASE TYPE-2"/>
    <property type="match status" value="1"/>
</dbReference>
<proteinExistence type="predicted"/>
<keyword evidence="3" id="KW-1185">Reference proteome</keyword>
<feature type="domain" description="Protein-arginine deiminase C-terminal" evidence="1">
    <location>
        <begin position="61"/>
        <end position="114"/>
    </location>
</feature>
<feature type="domain" description="Protein-arginine deiminase C-terminal" evidence="1">
    <location>
        <begin position="147"/>
        <end position="227"/>
    </location>
</feature>
<dbReference type="InterPro" id="IPR004303">
    <property type="entry name" value="PAD"/>
</dbReference>